<name>A0A392VB17_9FABA</name>
<feature type="region of interest" description="Disordered" evidence="1">
    <location>
        <begin position="1"/>
        <end position="46"/>
    </location>
</feature>
<keyword evidence="3" id="KW-1185">Reference proteome</keyword>
<evidence type="ECO:0000256" key="1">
    <source>
        <dbReference type="SAM" id="MobiDB-lite"/>
    </source>
</evidence>
<dbReference type="EMBL" id="LXQA011112968">
    <property type="protein sequence ID" value="MCI85337.1"/>
    <property type="molecule type" value="Genomic_DNA"/>
</dbReference>
<evidence type="ECO:0000313" key="2">
    <source>
        <dbReference type="EMBL" id="MCI85337.1"/>
    </source>
</evidence>
<evidence type="ECO:0000313" key="3">
    <source>
        <dbReference type="Proteomes" id="UP000265520"/>
    </source>
</evidence>
<feature type="non-terminal residue" evidence="2">
    <location>
        <position position="46"/>
    </location>
</feature>
<reference evidence="2 3" key="1">
    <citation type="journal article" date="2018" name="Front. Plant Sci.">
        <title>Red Clover (Trifolium pratense) and Zigzag Clover (T. medium) - A Picture of Genomic Similarities and Differences.</title>
        <authorList>
            <person name="Dluhosova J."/>
            <person name="Istvanek J."/>
            <person name="Nedelnik J."/>
            <person name="Repkova J."/>
        </authorList>
    </citation>
    <scope>NUCLEOTIDE SEQUENCE [LARGE SCALE GENOMIC DNA]</scope>
    <source>
        <strain evidence="3">cv. 10/8</strain>
        <tissue evidence="2">Leaf</tissue>
    </source>
</reference>
<sequence>MLTEEKPEAFASSPEQNHENGSKKKKKTKKKNNETLPQPNEHPQPQ</sequence>
<protein>
    <submittedName>
        <fullName evidence="2">Uncharacterized protein</fullName>
    </submittedName>
</protein>
<dbReference type="AlphaFoldDB" id="A0A392VB17"/>
<comment type="caution">
    <text evidence="2">The sequence shown here is derived from an EMBL/GenBank/DDBJ whole genome shotgun (WGS) entry which is preliminary data.</text>
</comment>
<organism evidence="2 3">
    <name type="scientific">Trifolium medium</name>
    <dbReference type="NCBI Taxonomy" id="97028"/>
    <lineage>
        <taxon>Eukaryota</taxon>
        <taxon>Viridiplantae</taxon>
        <taxon>Streptophyta</taxon>
        <taxon>Embryophyta</taxon>
        <taxon>Tracheophyta</taxon>
        <taxon>Spermatophyta</taxon>
        <taxon>Magnoliopsida</taxon>
        <taxon>eudicotyledons</taxon>
        <taxon>Gunneridae</taxon>
        <taxon>Pentapetalae</taxon>
        <taxon>rosids</taxon>
        <taxon>fabids</taxon>
        <taxon>Fabales</taxon>
        <taxon>Fabaceae</taxon>
        <taxon>Papilionoideae</taxon>
        <taxon>50 kb inversion clade</taxon>
        <taxon>NPAAA clade</taxon>
        <taxon>Hologalegina</taxon>
        <taxon>IRL clade</taxon>
        <taxon>Trifolieae</taxon>
        <taxon>Trifolium</taxon>
    </lineage>
</organism>
<proteinExistence type="predicted"/>
<accession>A0A392VB17</accession>
<dbReference type="Proteomes" id="UP000265520">
    <property type="component" value="Unassembled WGS sequence"/>
</dbReference>